<sequence length="325" mass="37175">MPNIWTHFIFGRELADLVGFQAASATPELRRIYNMGCQGPDFLFYHRFLPWQKTAGMPELGSAMHSSQCGPFLLDLLEAVRGKPLDAPDTVFALGFLTHHILDRNAHPYVFYLSGFKKWDHQRFEIYIDTLVARKRLGIETWNTPVWKEIDAGGALPGRMAAVFERLTRLHYPELGGRFTARDWDDAYRDMIRAQKLFHDPAAIKRKITFGQIEPFLFKKQVPLLDFLNESRKEWRHPSILEERHTESFWDLWELAIQDGEPLMRAALDYIAPESAVAENGSAGSAVSDRAHARVRLEARLGDISYETGKPCSEGHKIVHASPML</sequence>
<evidence type="ECO:0000313" key="2">
    <source>
        <dbReference type="EMBL" id="MBD2865165.1"/>
    </source>
</evidence>
<dbReference type="EMBL" id="JACXJA010000038">
    <property type="protein sequence ID" value="MBD2865165.1"/>
    <property type="molecule type" value="Genomic_DNA"/>
</dbReference>
<evidence type="ECO:0000259" key="1">
    <source>
        <dbReference type="Pfam" id="PF00882"/>
    </source>
</evidence>
<dbReference type="Pfam" id="PF00882">
    <property type="entry name" value="Zn_dep_PLPC"/>
    <property type="match status" value="1"/>
</dbReference>
<keyword evidence="3" id="KW-1185">Reference proteome</keyword>
<feature type="domain" description="Phospholipase C/D" evidence="1">
    <location>
        <begin position="6"/>
        <end position="137"/>
    </location>
</feature>
<name>A0A927CG68_9BACL</name>
<evidence type="ECO:0000313" key="3">
    <source>
        <dbReference type="Proteomes" id="UP000639396"/>
    </source>
</evidence>
<dbReference type="InterPro" id="IPR029002">
    <property type="entry name" value="PLPC/GPLD1"/>
</dbReference>
<reference evidence="2" key="1">
    <citation type="submission" date="2020-09" db="EMBL/GenBank/DDBJ databases">
        <title>A novel bacterium of genus Paenibacillus, isolated from South China Sea.</title>
        <authorList>
            <person name="Huang H."/>
            <person name="Mo K."/>
            <person name="Hu Y."/>
        </authorList>
    </citation>
    <scope>NUCLEOTIDE SEQUENCE</scope>
    <source>
        <strain evidence="2">IB182363</strain>
    </source>
</reference>
<comment type="caution">
    <text evidence="2">The sequence shown here is derived from an EMBL/GenBank/DDBJ whole genome shotgun (WGS) entry which is preliminary data.</text>
</comment>
<organism evidence="2 3">
    <name type="scientific">Paenibacillus oceani</name>
    <dbReference type="NCBI Taxonomy" id="2772510"/>
    <lineage>
        <taxon>Bacteria</taxon>
        <taxon>Bacillati</taxon>
        <taxon>Bacillota</taxon>
        <taxon>Bacilli</taxon>
        <taxon>Bacillales</taxon>
        <taxon>Paenibacillaceae</taxon>
        <taxon>Paenibacillus</taxon>
    </lineage>
</organism>
<dbReference type="Proteomes" id="UP000639396">
    <property type="component" value="Unassembled WGS sequence"/>
</dbReference>
<dbReference type="AlphaFoldDB" id="A0A927CG68"/>
<dbReference type="RefSeq" id="WP_190930786.1">
    <property type="nucleotide sequence ID" value="NZ_JACXJA010000038.1"/>
</dbReference>
<gene>
    <name evidence="2" type="ORF">IDH45_24595</name>
</gene>
<accession>A0A927CG68</accession>
<proteinExistence type="predicted"/>
<protein>
    <submittedName>
        <fullName evidence="2">Zinc dependent phospholipase C family protein</fullName>
    </submittedName>
</protein>